<evidence type="ECO:0000256" key="1">
    <source>
        <dbReference type="PROSITE-ProRule" id="PRU00117"/>
    </source>
</evidence>
<dbReference type="GO" id="GO:0003723">
    <property type="term" value="F:RNA binding"/>
    <property type="evidence" value="ECO:0007669"/>
    <property type="project" value="UniProtKB-UniRule"/>
</dbReference>
<dbReference type="GO" id="GO:0005634">
    <property type="term" value="C:nucleus"/>
    <property type="evidence" value="ECO:0007669"/>
    <property type="project" value="InterPro"/>
</dbReference>
<keyword evidence="5" id="KW-1185">Reference proteome</keyword>
<feature type="compositionally biased region" description="Basic and acidic residues" evidence="2">
    <location>
        <begin position="345"/>
        <end position="355"/>
    </location>
</feature>
<dbReference type="SUPFAM" id="SSF54791">
    <property type="entry name" value="Eukaryotic type KH-domain (KH-domain type I)"/>
    <property type="match status" value="2"/>
</dbReference>
<dbReference type="Proteomes" id="UP001303373">
    <property type="component" value="Chromosome 5"/>
</dbReference>
<gene>
    <name evidence="4" type="ORF">R9X50_00377000</name>
</gene>
<name>A0AAQ3R4I6_9PEZI</name>
<dbReference type="EMBL" id="CP138584">
    <property type="protein sequence ID" value="WPH00936.1"/>
    <property type="molecule type" value="Genomic_DNA"/>
</dbReference>
<dbReference type="FunFam" id="3.30.1370.10:FF:000051">
    <property type="entry name" value="Putative kh domain-containing protein"/>
    <property type="match status" value="1"/>
</dbReference>
<feature type="compositionally biased region" description="Low complexity" evidence="2">
    <location>
        <begin position="443"/>
        <end position="452"/>
    </location>
</feature>
<dbReference type="Pfam" id="PF22675">
    <property type="entry name" value="KH-I_KHDC4-BBP"/>
    <property type="match status" value="1"/>
</dbReference>
<dbReference type="CDD" id="cd22385">
    <property type="entry name" value="KH-I_KHDC4_rpt1"/>
    <property type="match status" value="1"/>
</dbReference>
<dbReference type="PANTHER" id="PTHR15744:SF0">
    <property type="entry name" value="KH HOMOLOGY DOMAIN-CONTAINING PROTEIN 4"/>
    <property type="match status" value="1"/>
</dbReference>
<dbReference type="InterPro" id="IPR031121">
    <property type="entry name" value="RIK/BLOM7"/>
</dbReference>
<dbReference type="PROSITE" id="PS50084">
    <property type="entry name" value="KH_TYPE_1"/>
    <property type="match status" value="1"/>
</dbReference>
<dbReference type="SMART" id="SM00322">
    <property type="entry name" value="KH"/>
    <property type="match status" value="1"/>
</dbReference>
<feature type="region of interest" description="Disordered" evidence="2">
    <location>
        <begin position="1"/>
        <end position="106"/>
    </location>
</feature>
<accession>A0AAQ3R4I6</accession>
<dbReference type="Pfam" id="PF23469">
    <property type="entry name" value="KH_12"/>
    <property type="match status" value="1"/>
</dbReference>
<reference evidence="4 5" key="1">
    <citation type="submission" date="2023-11" db="EMBL/GenBank/DDBJ databases">
        <title>An acidophilic fungus is an integral part of prey digestion in a carnivorous sundew plant.</title>
        <authorList>
            <person name="Tsai I.J."/>
        </authorList>
    </citation>
    <scope>NUCLEOTIDE SEQUENCE [LARGE SCALE GENOMIC DNA]</scope>
    <source>
        <strain evidence="4">169a</strain>
    </source>
</reference>
<protein>
    <recommendedName>
        <fullName evidence="3">K Homology domain-containing protein</fullName>
    </recommendedName>
</protein>
<feature type="compositionally biased region" description="Basic and acidic residues" evidence="2">
    <location>
        <begin position="1"/>
        <end position="39"/>
    </location>
</feature>
<dbReference type="InterPro" id="IPR004087">
    <property type="entry name" value="KH_dom"/>
</dbReference>
<feature type="compositionally biased region" description="Gly residues" evidence="2">
    <location>
        <begin position="335"/>
        <end position="344"/>
    </location>
</feature>
<dbReference type="PANTHER" id="PTHR15744">
    <property type="entry name" value="BLOM7"/>
    <property type="match status" value="1"/>
</dbReference>
<keyword evidence="1" id="KW-0694">RNA-binding</keyword>
<sequence>MADDREPRKRSRFDQTEPPRKSRFDQRSRSPRAADSDHTHRSRSPLSAPAAGGEKSDPAAAAAAAAARINAQLSARQPPQHADVPLARAPPTQSLSQPDGASSATLNVEIYQQDGDYIKDIEVNDLRNRYTLTKGSTQKMIKEETGAGPESLTHVQDVTTRGNYYPDKSMATAANPPLYLHVTSTSKDGLEKAVKKIEELMTQELPNLIDERRFRRREPTETVERDSLGRRKWPEERIPIDLEPIPGFNLRAQVVGAGGSYVKYIQQETHCRVQIKGRGSGYVEHDTNRESDESMYLHVAGPDPNEVQRAKAMCEELLSTVKDSYQSFKERPQRNGGGYGGGYGNDDRGNYRDRNSGGYGGSYNGGQHNQAAGGYSAGSGGAQSPTQASAQTTQTAQTMDPNDPAALAQYQAWAAYYAQNPSADPYAAYGGYAAMMAQYMQGAQQPQSQSPHPGTPQGGYYGAGQTVSPAQNGGAPPPPPPPPGDESSSVQPPPPPGSNSGYQSVPPPPGL</sequence>
<dbReference type="InterPro" id="IPR036612">
    <property type="entry name" value="KH_dom_type_1_sf"/>
</dbReference>
<evidence type="ECO:0000256" key="2">
    <source>
        <dbReference type="SAM" id="MobiDB-lite"/>
    </source>
</evidence>
<feature type="region of interest" description="Disordered" evidence="2">
    <location>
        <begin position="325"/>
        <end position="401"/>
    </location>
</feature>
<organism evidence="4 5">
    <name type="scientific">Acrodontium crateriforme</name>
    <dbReference type="NCBI Taxonomy" id="150365"/>
    <lineage>
        <taxon>Eukaryota</taxon>
        <taxon>Fungi</taxon>
        <taxon>Dikarya</taxon>
        <taxon>Ascomycota</taxon>
        <taxon>Pezizomycotina</taxon>
        <taxon>Dothideomycetes</taxon>
        <taxon>Dothideomycetidae</taxon>
        <taxon>Mycosphaerellales</taxon>
        <taxon>Teratosphaeriaceae</taxon>
        <taxon>Acrodontium</taxon>
    </lineage>
</organism>
<feature type="compositionally biased region" description="Low complexity" evidence="2">
    <location>
        <begin position="382"/>
        <end position="398"/>
    </location>
</feature>
<dbReference type="InterPro" id="IPR047889">
    <property type="entry name" value="KHDC4_KH-I_second"/>
</dbReference>
<proteinExistence type="predicted"/>
<feature type="compositionally biased region" description="Pro residues" evidence="2">
    <location>
        <begin position="475"/>
        <end position="484"/>
    </location>
</feature>
<dbReference type="InterPro" id="IPR056149">
    <property type="entry name" value="PRP5/DDX46/KHDC4_KH"/>
</dbReference>
<evidence type="ECO:0000313" key="5">
    <source>
        <dbReference type="Proteomes" id="UP001303373"/>
    </source>
</evidence>
<dbReference type="FunFam" id="3.30.1370.10:FF:000037">
    <property type="entry name" value="KH domain protein"/>
    <property type="match status" value="1"/>
</dbReference>
<feature type="compositionally biased region" description="Polar residues" evidence="2">
    <location>
        <begin position="91"/>
        <end position="106"/>
    </location>
</feature>
<dbReference type="InterPro" id="IPR055256">
    <property type="entry name" value="KH_1_KHDC4/BBP-like"/>
</dbReference>
<feature type="domain" description="K Homology" evidence="3">
    <location>
        <begin position="232"/>
        <end position="319"/>
    </location>
</feature>
<dbReference type="AlphaFoldDB" id="A0AAQ3R4I6"/>
<evidence type="ECO:0000313" key="4">
    <source>
        <dbReference type="EMBL" id="WPH00936.1"/>
    </source>
</evidence>
<feature type="region of interest" description="Disordered" evidence="2">
    <location>
        <begin position="443"/>
        <end position="511"/>
    </location>
</feature>
<dbReference type="Gene3D" id="3.30.1370.10">
    <property type="entry name" value="K Homology domain, type 1"/>
    <property type="match status" value="2"/>
</dbReference>
<dbReference type="CDD" id="cd22386">
    <property type="entry name" value="KH-I_KHDC4_rpt2"/>
    <property type="match status" value="1"/>
</dbReference>
<dbReference type="InterPro" id="IPR047890">
    <property type="entry name" value="KHDC4_KH-I_first"/>
</dbReference>
<evidence type="ECO:0000259" key="3">
    <source>
        <dbReference type="SMART" id="SM00322"/>
    </source>
</evidence>